<accession>A0A385UF91</accession>
<keyword evidence="3" id="KW-1185">Reference proteome</keyword>
<dbReference type="RefSeq" id="YP_009812813.1">
    <property type="nucleotide sequence ID" value="NC_048070.1"/>
</dbReference>
<evidence type="ECO:0000256" key="1">
    <source>
        <dbReference type="SAM" id="MobiDB-lite"/>
    </source>
</evidence>
<gene>
    <name evidence="2" type="primary">44</name>
    <name evidence="2" type="ORF">JUICEBOX_44</name>
</gene>
<sequence>MMPWKKLEPPGERRCRDCGEPILWATTTSGKRIPLDPSVDPAGVVRLVRGVAEQLGPRDAEERAAAGEKLFRPHVASCLARRPRGNAGMPPAAREAIRRRQDPAERIRVEMAKRGNGRRRFGRPDG</sequence>
<dbReference type="Proteomes" id="UP000281572">
    <property type="component" value="Segment"/>
</dbReference>
<feature type="region of interest" description="Disordered" evidence="1">
    <location>
        <begin position="81"/>
        <end position="105"/>
    </location>
</feature>
<dbReference type="GeneID" id="55003885"/>
<protein>
    <submittedName>
        <fullName evidence="2">Uncharacterized protein</fullName>
    </submittedName>
</protein>
<feature type="compositionally biased region" description="Basic and acidic residues" evidence="1">
    <location>
        <begin position="95"/>
        <end position="105"/>
    </location>
</feature>
<dbReference type="KEGG" id="vg:55003885"/>
<dbReference type="EMBL" id="MH727550">
    <property type="protein sequence ID" value="AYB69473.1"/>
    <property type="molecule type" value="Genomic_DNA"/>
</dbReference>
<organism evidence="2 3">
    <name type="scientific">Corynebacterium phage Juicebox</name>
    <dbReference type="NCBI Taxonomy" id="2301600"/>
    <lineage>
        <taxon>Viruses</taxon>
        <taxon>Duplodnaviria</taxon>
        <taxon>Heunggongvirae</taxon>
        <taxon>Uroviricota</taxon>
        <taxon>Caudoviricetes</taxon>
        <taxon>Juiceboxvirus</taxon>
        <taxon>Juiceboxvirus juicebox</taxon>
    </lineage>
</organism>
<proteinExistence type="predicted"/>
<evidence type="ECO:0000313" key="2">
    <source>
        <dbReference type="EMBL" id="AYB69473.1"/>
    </source>
</evidence>
<name>A0A385UF91_9CAUD</name>
<reference evidence="3" key="1">
    <citation type="submission" date="2018-08" db="EMBL/GenBank/DDBJ databases">
        <authorList>
            <person name="Pathak A."/>
            <person name="Staton O.A."/>
            <person name="Aldaher A.R."/>
            <person name="Baird K.M."/>
            <person name="Borah A."/>
            <person name="Haggard G.E."/>
            <person name="Meesala S."/>
            <person name="Nealy S.L."/>
            <person name="Ramdas R."/>
            <person name="Rocha M."/>
            <person name="Sristi D."/>
            <person name="Thukral S."/>
            <person name="Walls C.E."/>
            <person name="Waqas M."/>
            <person name="Williams M.R."/>
            <person name="Winters A.K."/>
            <person name="Sahawneh K.J."/>
            <person name="Monti D.L."/>
            <person name="Garlena R.A."/>
            <person name="Russell D.A."/>
            <person name="Pope W.H."/>
            <person name="Jacobs-Sera D."/>
            <person name="Hatfull G.F."/>
        </authorList>
    </citation>
    <scope>NUCLEOTIDE SEQUENCE [LARGE SCALE GENOMIC DNA]</scope>
</reference>
<evidence type="ECO:0000313" key="3">
    <source>
        <dbReference type="Proteomes" id="UP000281572"/>
    </source>
</evidence>